<accession>A0A150FU56</accession>
<proteinExistence type="predicted"/>
<dbReference type="AlphaFoldDB" id="A0A150FU56"/>
<protein>
    <submittedName>
        <fullName evidence="1">Uncharacterized protein</fullName>
    </submittedName>
</protein>
<dbReference type="EMBL" id="LSYV01000721">
    <property type="protein sequence ID" value="KXZ41144.1"/>
    <property type="molecule type" value="Genomic_DNA"/>
</dbReference>
<organism evidence="1 2">
    <name type="scientific">Gonium pectorale</name>
    <name type="common">Green alga</name>
    <dbReference type="NCBI Taxonomy" id="33097"/>
    <lineage>
        <taxon>Eukaryota</taxon>
        <taxon>Viridiplantae</taxon>
        <taxon>Chlorophyta</taxon>
        <taxon>core chlorophytes</taxon>
        <taxon>Chlorophyceae</taxon>
        <taxon>CS clade</taxon>
        <taxon>Chlamydomonadales</taxon>
        <taxon>Volvocaceae</taxon>
        <taxon>Gonium</taxon>
    </lineage>
</organism>
<sequence>MTVKRHGADPTYICTAAARHQQASQQGRINAFPLYLTDTSGNTYSGWVVSDSVAANIPGLPHVSTASAAHLRAASRAFAPCDLMLTTYYNGHRTIITGAAGLDVPKAKQPAQTTAGRADVLWDNRASAASALPSDADHPGSRFVPVLTCNVTVQRDGHTINVIPGVLTSGDHAYPACIADPEPLSKLPDFTDAFDDFATAEGGDIMDYCAEPFEIAGNMTTRTDPATRTTYITGITDMH</sequence>
<keyword evidence="2" id="KW-1185">Reference proteome</keyword>
<comment type="caution">
    <text evidence="1">The sequence shown here is derived from an EMBL/GenBank/DDBJ whole genome shotgun (WGS) entry which is preliminary data.</text>
</comment>
<dbReference type="Proteomes" id="UP000075714">
    <property type="component" value="Unassembled WGS sequence"/>
</dbReference>
<evidence type="ECO:0000313" key="1">
    <source>
        <dbReference type="EMBL" id="KXZ41144.1"/>
    </source>
</evidence>
<reference evidence="2" key="1">
    <citation type="journal article" date="2016" name="Nat. Commun.">
        <title>The Gonium pectorale genome demonstrates co-option of cell cycle regulation during the evolution of multicellularity.</title>
        <authorList>
            <person name="Hanschen E.R."/>
            <person name="Marriage T.N."/>
            <person name="Ferris P.J."/>
            <person name="Hamaji T."/>
            <person name="Toyoda A."/>
            <person name="Fujiyama A."/>
            <person name="Neme R."/>
            <person name="Noguchi H."/>
            <person name="Minakuchi Y."/>
            <person name="Suzuki M."/>
            <person name="Kawai-Toyooka H."/>
            <person name="Smith D.R."/>
            <person name="Sparks H."/>
            <person name="Anderson J."/>
            <person name="Bakaric R."/>
            <person name="Luria V."/>
            <person name="Karger A."/>
            <person name="Kirschner M.W."/>
            <person name="Durand P.M."/>
            <person name="Michod R.E."/>
            <person name="Nozaki H."/>
            <person name="Olson B.J."/>
        </authorList>
    </citation>
    <scope>NUCLEOTIDE SEQUENCE [LARGE SCALE GENOMIC DNA]</scope>
    <source>
        <strain evidence="2">NIES-2863</strain>
    </source>
</reference>
<evidence type="ECO:0000313" key="2">
    <source>
        <dbReference type="Proteomes" id="UP000075714"/>
    </source>
</evidence>
<gene>
    <name evidence="1" type="ORF">GPECTOR_725g883</name>
</gene>
<name>A0A150FU56_GONPE</name>